<proteinExistence type="predicted"/>
<feature type="domain" description="Roadblock/LAMTOR2" evidence="1">
    <location>
        <begin position="8"/>
        <end position="95"/>
    </location>
</feature>
<dbReference type="Proteomes" id="UP000055060">
    <property type="component" value="Unassembled WGS sequence"/>
</dbReference>
<dbReference type="Pfam" id="PF03259">
    <property type="entry name" value="Robl_LC7"/>
    <property type="match status" value="1"/>
</dbReference>
<dbReference type="Gene3D" id="3.30.450.30">
    <property type="entry name" value="Dynein light chain 2a, cytoplasmic"/>
    <property type="match status" value="1"/>
</dbReference>
<protein>
    <submittedName>
        <fullName evidence="2">Uncharacterized distant relative of homeotic protein bithoraxoid</fullName>
    </submittedName>
</protein>
<gene>
    <name evidence="2" type="ORF">LARV_00325</name>
</gene>
<dbReference type="SMART" id="SM00960">
    <property type="entry name" value="Robl_LC7"/>
    <property type="match status" value="1"/>
</dbReference>
<keyword evidence="3" id="KW-1185">Reference proteome</keyword>
<reference evidence="2" key="1">
    <citation type="submission" date="2015-07" db="EMBL/GenBank/DDBJ databases">
        <title>Draft Genome Sequences of Anaerolinea thermolimosa IMO-1, Bellilinea caldifistulae GOMI-1, Leptolinea tardivitalis YMTK-2, Levilinea saccharolytica KIBI-1,Longilinea arvoryzae KOME-1, Previously Described as Members of the Anaerolineaceae (Chloroflexi).</title>
        <authorList>
            <person name="Sekiguchi Y."/>
            <person name="Ohashi A."/>
            <person name="Matsuura N."/>
            <person name="Tourlousse M.D."/>
        </authorList>
    </citation>
    <scope>NUCLEOTIDE SEQUENCE [LARGE SCALE GENOMIC DNA]</scope>
    <source>
        <strain evidence="2">KOME-1</strain>
    </source>
</reference>
<evidence type="ECO:0000313" key="3">
    <source>
        <dbReference type="Proteomes" id="UP000055060"/>
    </source>
</evidence>
<name>A0A0S7BBH9_9CHLR</name>
<evidence type="ECO:0000259" key="1">
    <source>
        <dbReference type="SMART" id="SM00960"/>
    </source>
</evidence>
<dbReference type="InterPro" id="IPR004942">
    <property type="entry name" value="Roadblock/LAMTOR2_dom"/>
</dbReference>
<organism evidence="2">
    <name type="scientific">Longilinea arvoryzae</name>
    <dbReference type="NCBI Taxonomy" id="360412"/>
    <lineage>
        <taxon>Bacteria</taxon>
        <taxon>Bacillati</taxon>
        <taxon>Chloroflexota</taxon>
        <taxon>Anaerolineae</taxon>
        <taxon>Anaerolineales</taxon>
        <taxon>Anaerolineaceae</taxon>
        <taxon>Longilinea</taxon>
    </lineage>
</organism>
<dbReference type="EMBL" id="DF967972">
    <property type="protein sequence ID" value="GAP12589.1"/>
    <property type="molecule type" value="Genomic_DNA"/>
</dbReference>
<dbReference type="SUPFAM" id="SSF103196">
    <property type="entry name" value="Roadblock/LC7 domain"/>
    <property type="match status" value="1"/>
</dbReference>
<dbReference type="AlphaFoldDB" id="A0A0S7BBH9"/>
<accession>A0A0S7BBH9</accession>
<dbReference type="STRING" id="360412.LARV_00325"/>
<dbReference type="RefSeq" id="WP_075072000.1">
    <property type="nucleotide sequence ID" value="NZ_DF967972.1"/>
</dbReference>
<sequence length="122" mass="13169">MSKLDQLLQDIHNELGADLQFIEIVGSDGLSIADEQFINIDTSVVAARFTMVAKLAAKVADKLNIGEVEDNLISTNTGMVLINELGDGSYIALLGLSNDAPLGVARMVIHDYDAQLWDAIPR</sequence>
<evidence type="ECO:0000313" key="2">
    <source>
        <dbReference type="EMBL" id="GAP12589.1"/>
    </source>
</evidence>